<dbReference type="RefSeq" id="WP_134518372.1">
    <property type="nucleotide sequence ID" value="NZ_SOHE01000018.1"/>
</dbReference>
<reference evidence="9 10" key="1">
    <citation type="submission" date="2019-03" db="EMBL/GenBank/DDBJ databases">
        <title>Genomics of glacier-inhabiting Cryobacterium strains.</title>
        <authorList>
            <person name="Liu Q."/>
            <person name="Xin Y.-H."/>
        </authorList>
    </citation>
    <scope>NUCLEOTIDE SEQUENCE [LARGE SCALE GENOMIC DNA]</scope>
    <source>
        <strain evidence="9 10">Hh14</strain>
    </source>
</reference>
<keyword evidence="2 5" id="KW-0645">Protease</keyword>
<dbReference type="AlphaFoldDB" id="A0A4R9A9K4"/>
<feature type="active site" description="Charge relay system" evidence="5">
    <location>
        <position position="184"/>
    </location>
</feature>
<comment type="similarity">
    <text evidence="1 5 6">Belongs to the peptidase S8 family.</text>
</comment>
<dbReference type="PANTHER" id="PTHR43806:SF11">
    <property type="entry name" value="CEREVISIN-RELATED"/>
    <property type="match status" value="1"/>
</dbReference>
<dbReference type="EMBL" id="SOHE01000018">
    <property type="protein sequence ID" value="TFD53948.1"/>
    <property type="molecule type" value="Genomic_DNA"/>
</dbReference>
<dbReference type="InterPro" id="IPR036852">
    <property type="entry name" value="Peptidase_S8/S53_dom_sf"/>
</dbReference>
<organism evidence="9 10">
    <name type="scientific">Cryobacterium frigoriphilum</name>
    <dbReference type="NCBI Taxonomy" id="1259150"/>
    <lineage>
        <taxon>Bacteria</taxon>
        <taxon>Bacillati</taxon>
        <taxon>Actinomycetota</taxon>
        <taxon>Actinomycetes</taxon>
        <taxon>Micrococcales</taxon>
        <taxon>Microbacteriaceae</taxon>
        <taxon>Cryobacterium</taxon>
    </lineage>
</organism>
<dbReference type="PROSITE" id="PS00136">
    <property type="entry name" value="SUBTILASE_ASP"/>
    <property type="match status" value="1"/>
</dbReference>
<dbReference type="PANTHER" id="PTHR43806">
    <property type="entry name" value="PEPTIDASE S8"/>
    <property type="match status" value="1"/>
</dbReference>
<evidence type="ECO:0000313" key="9">
    <source>
        <dbReference type="EMBL" id="TFD53948.1"/>
    </source>
</evidence>
<evidence type="ECO:0000256" key="3">
    <source>
        <dbReference type="ARBA" id="ARBA00022801"/>
    </source>
</evidence>
<keyword evidence="3 5" id="KW-0378">Hydrolase</keyword>
<dbReference type="PROSITE" id="PS51892">
    <property type="entry name" value="SUBTILASE"/>
    <property type="match status" value="1"/>
</dbReference>
<feature type="active site" description="Charge relay system" evidence="5">
    <location>
        <position position="216"/>
    </location>
</feature>
<dbReference type="PROSITE" id="PS00138">
    <property type="entry name" value="SUBTILASE_SER"/>
    <property type="match status" value="1"/>
</dbReference>
<feature type="active site" description="Charge relay system" evidence="5">
    <location>
        <position position="385"/>
    </location>
</feature>
<evidence type="ECO:0000256" key="5">
    <source>
        <dbReference type="PROSITE-ProRule" id="PRU01240"/>
    </source>
</evidence>
<dbReference type="GO" id="GO:0004252">
    <property type="term" value="F:serine-type endopeptidase activity"/>
    <property type="evidence" value="ECO:0007669"/>
    <property type="project" value="UniProtKB-UniRule"/>
</dbReference>
<dbReference type="InterPro" id="IPR023828">
    <property type="entry name" value="Peptidase_S8_Ser-AS"/>
</dbReference>
<accession>A0A4R9A9K4</accession>
<dbReference type="PRINTS" id="PR00723">
    <property type="entry name" value="SUBTILISIN"/>
</dbReference>
<evidence type="ECO:0000256" key="2">
    <source>
        <dbReference type="ARBA" id="ARBA00022670"/>
    </source>
</evidence>
<evidence type="ECO:0000313" key="10">
    <source>
        <dbReference type="Proteomes" id="UP000297447"/>
    </source>
</evidence>
<evidence type="ECO:0000256" key="1">
    <source>
        <dbReference type="ARBA" id="ARBA00011073"/>
    </source>
</evidence>
<dbReference type="Proteomes" id="UP000297447">
    <property type="component" value="Unassembled WGS sequence"/>
</dbReference>
<keyword evidence="10" id="KW-1185">Reference proteome</keyword>
<protein>
    <submittedName>
        <fullName evidence="9">Peptidase S8</fullName>
    </submittedName>
</protein>
<evidence type="ECO:0000256" key="7">
    <source>
        <dbReference type="SAM" id="MobiDB-lite"/>
    </source>
</evidence>
<comment type="caution">
    <text evidence="9">The sequence shown here is derived from an EMBL/GenBank/DDBJ whole genome shotgun (WGS) entry which is preliminary data.</text>
</comment>
<dbReference type="SUPFAM" id="SSF52743">
    <property type="entry name" value="Subtilisin-like"/>
    <property type="match status" value="1"/>
</dbReference>
<feature type="compositionally biased region" description="Low complexity" evidence="7">
    <location>
        <begin position="118"/>
        <end position="131"/>
    </location>
</feature>
<dbReference type="InterPro" id="IPR015500">
    <property type="entry name" value="Peptidase_S8_subtilisin-rel"/>
</dbReference>
<evidence type="ECO:0000259" key="8">
    <source>
        <dbReference type="Pfam" id="PF00082"/>
    </source>
</evidence>
<evidence type="ECO:0000256" key="4">
    <source>
        <dbReference type="ARBA" id="ARBA00022825"/>
    </source>
</evidence>
<keyword evidence="4 5" id="KW-0720">Serine protease</keyword>
<dbReference type="Gene3D" id="3.40.50.200">
    <property type="entry name" value="Peptidase S8/S53 domain"/>
    <property type="match status" value="1"/>
</dbReference>
<proteinExistence type="inferred from homology"/>
<dbReference type="Pfam" id="PF00082">
    <property type="entry name" value="Peptidase_S8"/>
    <property type="match status" value="1"/>
</dbReference>
<evidence type="ECO:0000256" key="6">
    <source>
        <dbReference type="RuleBase" id="RU003355"/>
    </source>
</evidence>
<dbReference type="InterPro" id="IPR000209">
    <property type="entry name" value="Peptidase_S8/S53_dom"/>
</dbReference>
<dbReference type="OrthoDB" id="9813435at2"/>
<name>A0A4R9A9K4_9MICO</name>
<feature type="domain" description="Peptidase S8/S53" evidence="8">
    <location>
        <begin position="175"/>
        <end position="416"/>
    </location>
</feature>
<gene>
    <name evidence="9" type="ORF">E3T55_04460</name>
</gene>
<dbReference type="InterPro" id="IPR050131">
    <property type="entry name" value="Peptidase_S8_subtilisin-like"/>
</dbReference>
<dbReference type="InterPro" id="IPR023827">
    <property type="entry name" value="Peptidase_S8_Asp-AS"/>
</dbReference>
<feature type="region of interest" description="Disordered" evidence="7">
    <location>
        <begin position="118"/>
        <end position="137"/>
    </location>
</feature>
<sequence>MIEPGSENFARGTGLPPGSDVLETTGRFIVVFDESEGDPTATLRNAGLGNVANSRDFTDQSVDPLEVENADATIFSELGIAVVTADRGQARSFAHSAEDRGTIQSISPELVHHILKRQGTQTSPGQGSQEQDMQQAGLQTGTRSGFGANPLAFQDTPQFTWGLQATDVPSSPWSGRGIRVAVLDTGFDSTHPDFAGRQITTQSFIPNEQAQDGHGHGTHCIGTSTGTNAPASGPRYGIAYGAEIFVGKVLSNAGSGSDGGIIAGINWAVANKVPIISMSLGANVSQVHPPYTAAGRRALNKGSLIIAAAGNNAARSQGNFGFVGAPANSPHILAVAALEQSLDVANFSARTLAIRGGQVDIAGPGFRVLSSWLMPAKYNTISGTSMATPHIAGLAALWAEATGFRGRELWATLVQEGQRLLAPSVDVGSGLGLAPQRGSRSVSSDDDSR</sequence>
<dbReference type="GO" id="GO:0006508">
    <property type="term" value="P:proteolysis"/>
    <property type="evidence" value="ECO:0007669"/>
    <property type="project" value="UniProtKB-KW"/>
</dbReference>